<dbReference type="AlphaFoldDB" id="A0A6C0HKM9"/>
<accession>A0A6C0HKM9</accession>
<reference evidence="1" key="1">
    <citation type="journal article" date="2020" name="Nature">
        <title>Giant virus diversity and host interactions through global metagenomics.</title>
        <authorList>
            <person name="Schulz F."/>
            <person name="Roux S."/>
            <person name="Paez-Espino D."/>
            <person name="Jungbluth S."/>
            <person name="Walsh D.A."/>
            <person name="Denef V.J."/>
            <person name="McMahon K.D."/>
            <person name="Konstantinidis K.T."/>
            <person name="Eloe-Fadrosh E.A."/>
            <person name="Kyrpides N.C."/>
            <person name="Woyke T."/>
        </authorList>
    </citation>
    <scope>NUCLEOTIDE SEQUENCE</scope>
    <source>
        <strain evidence="1">GVMAG-M-3300023184-120</strain>
    </source>
</reference>
<organism evidence="1">
    <name type="scientific">viral metagenome</name>
    <dbReference type="NCBI Taxonomy" id="1070528"/>
    <lineage>
        <taxon>unclassified sequences</taxon>
        <taxon>metagenomes</taxon>
        <taxon>organismal metagenomes</taxon>
    </lineage>
</organism>
<dbReference type="EMBL" id="MN739971">
    <property type="protein sequence ID" value="QHT80543.1"/>
    <property type="molecule type" value="Genomic_DNA"/>
</dbReference>
<name>A0A6C0HKM9_9ZZZZ</name>
<evidence type="ECO:0000313" key="1">
    <source>
        <dbReference type="EMBL" id="QHT80543.1"/>
    </source>
</evidence>
<proteinExistence type="predicted"/>
<sequence length="89" mass="10213">MKGINTKTHDIGVQPASQIKFKTHVQKMMYTIFKTKIIKELEVLQLIFPAQYVCSMPTFWIIIRITNTEEMTKYTIAGAHKSSLNPIAI</sequence>
<protein>
    <submittedName>
        <fullName evidence="1">Uncharacterized protein</fullName>
    </submittedName>
</protein>